<protein>
    <submittedName>
        <fullName evidence="2">Uncharacterized protein</fullName>
    </submittedName>
</protein>
<keyword evidence="3" id="KW-1185">Reference proteome</keyword>
<reference evidence="2 3" key="1">
    <citation type="submission" date="2019-05" db="EMBL/GenBank/DDBJ databases">
        <title>Another draft genome of Portunus trituberculatus and its Hox gene families provides insights of decapod evolution.</title>
        <authorList>
            <person name="Jeong J.-H."/>
            <person name="Song I."/>
            <person name="Kim S."/>
            <person name="Choi T."/>
            <person name="Kim D."/>
            <person name="Ryu S."/>
            <person name="Kim W."/>
        </authorList>
    </citation>
    <scope>NUCLEOTIDE SEQUENCE [LARGE SCALE GENOMIC DNA]</scope>
    <source>
        <tissue evidence="2">Muscle</tissue>
    </source>
</reference>
<evidence type="ECO:0000256" key="1">
    <source>
        <dbReference type="SAM" id="SignalP"/>
    </source>
</evidence>
<dbReference type="EMBL" id="VSRR010003543">
    <property type="protein sequence ID" value="MPC36547.1"/>
    <property type="molecule type" value="Genomic_DNA"/>
</dbReference>
<name>A0A5B7ETK5_PORTR</name>
<keyword evidence="1" id="KW-0732">Signal</keyword>
<organism evidence="2 3">
    <name type="scientific">Portunus trituberculatus</name>
    <name type="common">Swimming crab</name>
    <name type="synonym">Neptunus trituberculatus</name>
    <dbReference type="NCBI Taxonomy" id="210409"/>
    <lineage>
        <taxon>Eukaryota</taxon>
        <taxon>Metazoa</taxon>
        <taxon>Ecdysozoa</taxon>
        <taxon>Arthropoda</taxon>
        <taxon>Crustacea</taxon>
        <taxon>Multicrustacea</taxon>
        <taxon>Malacostraca</taxon>
        <taxon>Eumalacostraca</taxon>
        <taxon>Eucarida</taxon>
        <taxon>Decapoda</taxon>
        <taxon>Pleocyemata</taxon>
        <taxon>Brachyura</taxon>
        <taxon>Eubrachyura</taxon>
        <taxon>Portunoidea</taxon>
        <taxon>Portunidae</taxon>
        <taxon>Portuninae</taxon>
        <taxon>Portunus</taxon>
    </lineage>
</organism>
<feature type="chain" id="PRO_5022894432" evidence="1">
    <location>
        <begin position="25"/>
        <end position="99"/>
    </location>
</feature>
<proteinExistence type="predicted"/>
<evidence type="ECO:0000313" key="3">
    <source>
        <dbReference type="Proteomes" id="UP000324222"/>
    </source>
</evidence>
<sequence>MAHVSTGLLSDVLFAMTLYFSAYSQCHQLLTSLPAPVPVRERETGTYTRETCLMEQKTAKPIAFNMKEIFPPPSPNPGLPPLPGFSKCFPVGKGLWSSR</sequence>
<feature type="signal peptide" evidence="1">
    <location>
        <begin position="1"/>
        <end position="24"/>
    </location>
</feature>
<dbReference type="AlphaFoldDB" id="A0A5B7ETK5"/>
<comment type="caution">
    <text evidence="2">The sequence shown here is derived from an EMBL/GenBank/DDBJ whole genome shotgun (WGS) entry which is preliminary data.</text>
</comment>
<gene>
    <name evidence="2" type="ORF">E2C01_030009</name>
</gene>
<evidence type="ECO:0000313" key="2">
    <source>
        <dbReference type="EMBL" id="MPC36547.1"/>
    </source>
</evidence>
<dbReference type="Proteomes" id="UP000324222">
    <property type="component" value="Unassembled WGS sequence"/>
</dbReference>
<accession>A0A5B7ETK5</accession>